<keyword evidence="1" id="KW-1133">Transmembrane helix</keyword>
<keyword evidence="1" id="KW-0812">Transmembrane</keyword>
<proteinExistence type="predicted"/>
<evidence type="ECO:0000256" key="1">
    <source>
        <dbReference type="SAM" id="Phobius"/>
    </source>
</evidence>
<feature type="transmembrane region" description="Helical" evidence="1">
    <location>
        <begin position="36"/>
        <end position="57"/>
    </location>
</feature>
<accession>A0A7Z0VJL0</accession>
<dbReference type="EMBL" id="MARB01000018">
    <property type="protein sequence ID" value="ODJ86744.1"/>
    <property type="molecule type" value="Genomic_DNA"/>
</dbReference>
<dbReference type="AlphaFoldDB" id="A0A7Z0VJL0"/>
<organism evidence="2 3">
    <name type="scientific">Candidatus Thiodiazotropha endolucinida</name>
    <dbReference type="NCBI Taxonomy" id="1655433"/>
    <lineage>
        <taxon>Bacteria</taxon>
        <taxon>Pseudomonadati</taxon>
        <taxon>Pseudomonadota</taxon>
        <taxon>Gammaproteobacteria</taxon>
        <taxon>Chromatiales</taxon>
        <taxon>Sedimenticolaceae</taxon>
        <taxon>Candidatus Thiodiazotropha</taxon>
    </lineage>
</organism>
<sequence>MTAYFQCNNESKLVRLLFSGHTTYILLNMGLRMDQMTIIFAVGGLLILTLILASIAHRYHAFVEERRQHVQRILKRVEEIDGIIQRMVGLPIPVELERLLRRDIVARLQAVKGIHAGFKGINGMIAQARQAVEQAAVSAVTGDLSEQKVERFSRLTGEIEWLLKEDRLLVGINDQEREQLLEMIDTRRMETLYGYHMREANRKLKGNQLHQAQWHCEQVKSMLSSHGLENEQIEGWYKEADQLHQQVARRLS</sequence>
<gene>
    <name evidence="2" type="ORF">CODIS_30630</name>
</gene>
<name>A0A7Z0VJL0_9GAMM</name>
<dbReference type="Proteomes" id="UP000094769">
    <property type="component" value="Unassembled WGS sequence"/>
</dbReference>
<keyword evidence="3" id="KW-1185">Reference proteome</keyword>
<evidence type="ECO:0000313" key="3">
    <source>
        <dbReference type="Proteomes" id="UP000094769"/>
    </source>
</evidence>
<comment type="caution">
    <text evidence="2">The sequence shown here is derived from an EMBL/GenBank/DDBJ whole genome shotgun (WGS) entry which is preliminary data.</text>
</comment>
<protein>
    <submittedName>
        <fullName evidence="2">Uncharacterized protein</fullName>
    </submittedName>
</protein>
<evidence type="ECO:0000313" key="2">
    <source>
        <dbReference type="EMBL" id="ODJ86744.1"/>
    </source>
</evidence>
<reference evidence="2 3" key="1">
    <citation type="submission" date="2016-06" db="EMBL/GenBank/DDBJ databases">
        <title>Genome sequence of endosymbiont of Candidatus Endolucinida thiodiazotropha.</title>
        <authorList>
            <person name="Poehlein A."/>
            <person name="Koenig S."/>
            <person name="Heiden S.E."/>
            <person name="Thuermer A."/>
            <person name="Voget S."/>
            <person name="Daniel R."/>
            <person name="Markert S."/>
            <person name="Gros O."/>
            <person name="Schweder T."/>
        </authorList>
    </citation>
    <scope>NUCLEOTIDE SEQUENCE [LARGE SCALE GENOMIC DNA]</scope>
    <source>
        <strain evidence="2 3">COS</strain>
    </source>
</reference>
<keyword evidence="1" id="KW-0472">Membrane</keyword>